<feature type="domain" description="EGF-like" evidence="11">
    <location>
        <begin position="338"/>
        <end position="376"/>
    </location>
</feature>
<feature type="compositionally biased region" description="Acidic residues" evidence="7">
    <location>
        <begin position="1802"/>
        <end position="1817"/>
    </location>
</feature>
<organism evidence="13 14">
    <name type="scientific">Wuchereria bancrofti</name>
    <dbReference type="NCBI Taxonomy" id="6293"/>
    <lineage>
        <taxon>Eukaryota</taxon>
        <taxon>Metazoa</taxon>
        <taxon>Ecdysozoa</taxon>
        <taxon>Nematoda</taxon>
        <taxon>Chromadorea</taxon>
        <taxon>Rhabditida</taxon>
        <taxon>Spirurina</taxon>
        <taxon>Spiruromorpha</taxon>
        <taxon>Filarioidea</taxon>
        <taxon>Onchocercidae</taxon>
        <taxon>Wuchereria</taxon>
    </lineage>
</organism>
<feature type="domain" description="EGF-like" evidence="11">
    <location>
        <begin position="1154"/>
        <end position="1193"/>
    </location>
</feature>
<feature type="region of interest" description="Disordered" evidence="7">
    <location>
        <begin position="1830"/>
        <end position="1862"/>
    </location>
</feature>
<keyword evidence="8" id="KW-1133">Transmembrane helix</keyword>
<dbReference type="CDD" id="cd01472">
    <property type="entry name" value="vWA_collagen"/>
    <property type="match status" value="1"/>
</dbReference>
<reference evidence="14" key="3">
    <citation type="submission" date="2024-02" db="UniProtKB">
        <authorList>
            <consortium name="WormBaseParasite"/>
        </authorList>
    </citation>
    <scope>IDENTIFICATION</scope>
    <source>
        <strain evidence="14">pt0022</strain>
    </source>
</reference>
<dbReference type="PANTHER" id="PTHR24039">
    <property type="entry name" value="FIBRILLIN-RELATED"/>
    <property type="match status" value="1"/>
</dbReference>
<dbReference type="SUPFAM" id="SSF53300">
    <property type="entry name" value="vWA-like"/>
    <property type="match status" value="1"/>
</dbReference>
<dbReference type="InterPro" id="IPR013032">
    <property type="entry name" value="EGF-like_CS"/>
</dbReference>
<feature type="domain" description="EGF-like" evidence="11">
    <location>
        <begin position="179"/>
        <end position="216"/>
    </location>
</feature>
<feature type="domain" description="EGF-like" evidence="11">
    <location>
        <begin position="126"/>
        <end position="167"/>
    </location>
</feature>
<dbReference type="SUPFAM" id="SSF57196">
    <property type="entry name" value="EGF/Laminin"/>
    <property type="match status" value="6"/>
</dbReference>
<sequence>MKPRDLWPTLLFISRCVFHLSAEQLANKTQQFECYVDDPLACNQSKYEVCMFRSGAYSCQCPQNVGRSANGRCIVIDECAQKRLNDCHQNATCIDQVEGYTCQCLDGFVDLSENPELKPGRICQKEINECADPSNYNIDCSENARCYDMAESFTCICNPGFTDISSHYSLLPGRKCVENVNECNGTNDCSPNADCIDQPTGYICKCKEGFIDASTSITHYPGRQCIAPKEPEIIYAKQVQFPCYQTFQSNCSMNQICLNNSYGMHLCQCLLLGTLIPSHGQLCIIFNQTLNRCKQQNDCDLVAICSNTYDGYKCQCPPGFLDMSPDPLRLPGRKCIQLINECVTNKHDCSPYATCIDTLESYLCQCNAKYIDVSSRYGLKPGRRCAQSMNHCASRLTNSCDKNADCITLPDDYTCICATGYFDVSSNAKLPAGRVCTLQTHCPAQPTDLVFLIDGSGSIGLNVFHNEVLRFVKDFIELFDISPQQTRVGVVQFSHIIRHEIYLNDCSSMEQLKDAISNIEYLTGATKTGEAIQYVTDKAFTENLGARPSDSGIPRIVIVITDGRSQDDVTRAVENAKMKQIKLFAIGVTEHALYDELELISGSKDRTFVVDAFEDLNASLRNTIQKVTCPAIISLPVIFKDITLILFVLFIKICDGAKSSSLLLFFLSAAFVTGAEENCVLHTHAGCDRSLNQICVLKSGKPCCSCPMPFEQHPITRVCGGALCNPQIVSSCPSPEICHMTPHGNHRCTCPPNTVRDQKSGTCTIARKPAMMPGILPNECGNMIPCKENEHCIVSLTGRRVCQCLPGYMIGPSGKCQPRGSCQPYLPNACDQRRNEECLPDDHGGFMCQCATNQNRHPVTQICLVNECTAGTHDCDQNANCIDTDEGYICTCKDGYIDESPDQARKPGRVCRKRIDECLEGMHNCSENAVCINLPKGFLCRCKENYVDFSPNPQHFGGTNCKPIINECADDSLNNCNNNAICIDTMDGYKCQCKDGFIDRDELRNPGRICQKENRLCTTNQNDCDKNAKCIEKGTNEYSCVCGPGYIDKSPEPSKPGRVCLERICSNPSMHDCHPSASCTEVAKPERYTCSCRNGYSDMDLNKPELVNECTNSHLNNCSRFADCIDREIGYECVCKTGYRDRNPAKPGTNCTLIVNECQTSNLNNCDKNAECIDTEDGYQCKCIPPYIDQNPSQPGTVCGKKGTPCGDTACQEELGEICSKDQLCVCPPGQKRPGPEEKCRPIESWSLPLVVVRQNNEELNYNDNLKNPESEQYKKLVTPFEKGVAESYANTPLKNGFVVAEVNKITRPSDFVKQWDKGILYNFTANFVRGSVASPESVFTELLKYITQRNNFEVGRSKQFISPSQANPFDNCYKSDCHPDAKCTATSTGYTCQCPETHRDLNPLNPGHDCLSYTGVNECERKEWNECDENARCIDQDHLYRCECIKPFVNAAPHGKLPGSVCRIDYCSDVNFCPANTTCQNGEGEAHCVCKEGYVDIRPSLSQNQVNYPEMIHCVLLQDVNECALGLTNCSAVAICTDLRIGYECHCPNGYLDGNPSEPGRICAAQLCGLCNGHGDCIYNEATKNVTCSCVGGYTGEFCEIEPSKTLLLLFLILATLLLLLSLCLCMYFCSRLRCFRRRPETSIGSGREILGSDYYSIPRAKLRRREVDDIAPAEVSSRQLQRYLGDSGSISGESSGSSVQFERRVITDITTHEIKRTIYHDPETGQAIYEVTATASSNAGDGGHSQFLRPPIEIESEQHAGEQYPKNESTSRLGESGRSTIRESGSRDYTATRTTRQMTDDYDDKEAYSQEDEIDDAVFDRTTKLSTRHDFVPTENGHGGVERRRNELSTTTKSHETSYY</sequence>
<dbReference type="PROSITE" id="PS01187">
    <property type="entry name" value="EGF_CA"/>
    <property type="match status" value="2"/>
</dbReference>
<feature type="domain" description="EGF-like" evidence="11">
    <location>
        <begin position="914"/>
        <end position="954"/>
    </location>
</feature>
<dbReference type="SMART" id="SM00200">
    <property type="entry name" value="SEA"/>
    <property type="match status" value="1"/>
</dbReference>
<accession>A0AAF5Q4V1</accession>
<dbReference type="PROSITE" id="PS50024">
    <property type="entry name" value="SEA"/>
    <property type="match status" value="1"/>
</dbReference>
<dbReference type="PROSITE" id="PS50234">
    <property type="entry name" value="VWFA"/>
    <property type="match status" value="1"/>
</dbReference>
<dbReference type="WBParaSite" id="mrna-Wban_09801">
    <property type="protein sequence ID" value="mrna-Wban_09801"/>
    <property type="gene ID" value="Wban_09801"/>
</dbReference>
<keyword evidence="4 6" id="KW-1015">Disulfide bond</keyword>
<feature type="domain" description="EGF-like" evidence="11">
    <location>
        <begin position="776"/>
        <end position="817"/>
    </location>
</feature>
<keyword evidence="3" id="KW-0677">Repeat</keyword>
<evidence type="ECO:0000256" key="1">
    <source>
        <dbReference type="ARBA" id="ARBA00022536"/>
    </source>
</evidence>
<dbReference type="PROSITE" id="PS00010">
    <property type="entry name" value="ASX_HYDROXYL"/>
    <property type="match status" value="12"/>
</dbReference>
<evidence type="ECO:0000256" key="5">
    <source>
        <dbReference type="ARBA" id="ARBA00023180"/>
    </source>
</evidence>
<evidence type="ECO:0000259" key="11">
    <source>
        <dbReference type="PROSITE" id="PS50026"/>
    </source>
</evidence>
<dbReference type="InterPro" id="IPR057353">
    <property type="entry name" value="TNFR_nem"/>
</dbReference>
<dbReference type="PANTHER" id="PTHR24039:SF40">
    <property type="entry name" value="TRANSMEMBRANE MATRIX RECEPTOR MUP-4"/>
    <property type="match status" value="1"/>
</dbReference>
<evidence type="ECO:0000256" key="6">
    <source>
        <dbReference type="PROSITE-ProRule" id="PRU00076"/>
    </source>
</evidence>
<feature type="compositionally biased region" description="Basic and acidic residues" evidence="7">
    <location>
        <begin position="1842"/>
        <end position="1862"/>
    </location>
</feature>
<evidence type="ECO:0000256" key="9">
    <source>
        <dbReference type="SAM" id="SignalP"/>
    </source>
</evidence>
<feature type="domain" description="EGF-like" evidence="11">
    <location>
        <begin position="1520"/>
        <end position="1558"/>
    </location>
</feature>
<proteinExistence type="predicted"/>
<dbReference type="Pfam" id="PF25314">
    <property type="entry name" value="TNFR_nem"/>
    <property type="match status" value="1"/>
</dbReference>
<evidence type="ECO:0000313" key="14">
    <source>
        <dbReference type="WBParaSite" id="mrna-Wban_09801"/>
    </source>
</evidence>
<dbReference type="InterPro" id="IPR056590">
    <property type="entry name" value="Mua-3/Mup-4_EGF"/>
</dbReference>
<dbReference type="Gene3D" id="3.40.50.410">
    <property type="entry name" value="von Willebrand factor, type A domain"/>
    <property type="match status" value="1"/>
</dbReference>
<dbReference type="Proteomes" id="UP000093561">
    <property type="component" value="Unassembled WGS sequence"/>
</dbReference>
<dbReference type="InterPro" id="IPR018097">
    <property type="entry name" value="EGF_Ca-bd_CS"/>
</dbReference>
<feature type="region of interest" description="Disordered" evidence="7">
    <location>
        <begin position="1759"/>
        <end position="1817"/>
    </location>
</feature>
<keyword evidence="5" id="KW-0325">Glycoprotein</keyword>
<comment type="caution">
    <text evidence="6">Lacks conserved residue(s) required for the propagation of feature annotation.</text>
</comment>
<feature type="compositionally biased region" description="Polar residues" evidence="7">
    <location>
        <begin position="1768"/>
        <end position="1781"/>
    </location>
</feature>
<dbReference type="SMART" id="SM00327">
    <property type="entry name" value="VWA"/>
    <property type="match status" value="1"/>
</dbReference>
<name>A0AAF5Q4V1_WUCBA</name>
<feature type="domain" description="SEA" evidence="10">
    <location>
        <begin position="1242"/>
        <end position="1367"/>
    </location>
</feature>
<dbReference type="GO" id="GO:0005509">
    <property type="term" value="F:calcium ion binding"/>
    <property type="evidence" value="ECO:0007669"/>
    <property type="project" value="InterPro"/>
</dbReference>
<feature type="domain" description="EGF-like" evidence="11">
    <location>
        <begin position="388"/>
        <end position="427"/>
    </location>
</feature>
<evidence type="ECO:0000256" key="7">
    <source>
        <dbReference type="SAM" id="MobiDB-lite"/>
    </source>
</evidence>
<feature type="domain" description="EGF-like" evidence="11">
    <location>
        <begin position="1565"/>
        <end position="1601"/>
    </location>
</feature>
<feature type="domain" description="EGF-like" evidence="11">
    <location>
        <begin position="75"/>
        <end position="116"/>
    </location>
</feature>
<dbReference type="PRINTS" id="PR00453">
    <property type="entry name" value="VWFADOMAIN"/>
</dbReference>
<feature type="domain" description="VWFA" evidence="12">
    <location>
        <begin position="448"/>
        <end position="624"/>
    </location>
</feature>
<feature type="compositionally biased region" description="Polar residues" evidence="7">
    <location>
        <begin position="1789"/>
        <end position="1799"/>
    </location>
</feature>
<feature type="domain" description="EGF-like" evidence="11">
    <location>
        <begin position="864"/>
        <end position="902"/>
    </location>
</feature>
<dbReference type="SMART" id="SM00179">
    <property type="entry name" value="EGF_CA"/>
    <property type="match status" value="15"/>
</dbReference>
<dbReference type="InterPro" id="IPR009030">
    <property type="entry name" value="Growth_fac_rcpt_cys_sf"/>
</dbReference>
<dbReference type="Pfam" id="PF12661">
    <property type="entry name" value="hEGF"/>
    <property type="match status" value="2"/>
</dbReference>
<feature type="domain" description="EGF-like" evidence="11">
    <location>
        <begin position="964"/>
        <end position="1003"/>
    </location>
</feature>
<feature type="disulfide bond" evidence="6">
    <location>
        <begin position="1591"/>
        <end position="1600"/>
    </location>
</feature>
<reference evidence="13" key="2">
    <citation type="journal article" date="2016" name="Mol. Ecol.">
        <title>Population genomics of the filarial nematode parasite Wuchereria bancrofti from mosquitoes.</title>
        <authorList>
            <person name="Small S.T."/>
            <person name="Reimer L.J."/>
            <person name="Tisch D.J."/>
            <person name="King C.L."/>
            <person name="Christensen B.M."/>
            <person name="Siba P.M."/>
            <person name="Kazura J.W."/>
            <person name="Serre D."/>
            <person name="Zimmerman P.A."/>
        </authorList>
    </citation>
    <scope>NUCLEOTIDE SEQUENCE</scope>
    <source>
        <strain evidence="13">pt0022</strain>
    </source>
</reference>
<dbReference type="SUPFAM" id="SSF57184">
    <property type="entry name" value="Growth factor receptor domain"/>
    <property type="match status" value="2"/>
</dbReference>
<feature type="chain" id="PRO_5042238277" evidence="9">
    <location>
        <begin position="23"/>
        <end position="1862"/>
    </location>
</feature>
<dbReference type="Pfam" id="PF07645">
    <property type="entry name" value="EGF_CA"/>
    <property type="match status" value="8"/>
</dbReference>
<dbReference type="InterPro" id="IPR001881">
    <property type="entry name" value="EGF-like_Ca-bd_dom"/>
</dbReference>
<evidence type="ECO:0000259" key="10">
    <source>
        <dbReference type="PROSITE" id="PS50024"/>
    </source>
</evidence>
<dbReference type="Pfam" id="PF01390">
    <property type="entry name" value="SEA"/>
    <property type="match status" value="1"/>
</dbReference>
<keyword evidence="2 9" id="KW-0732">Signal</keyword>
<dbReference type="CDD" id="cd00054">
    <property type="entry name" value="EGF_CA"/>
    <property type="match status" value="7"/>
</dbReference>
<dbReference type="PROSITE" id="PS00022">
    <property type="entry name" value="EGF_1"/>
    <property type="match status" value="1"/>
</dbReference>
<dbReference type="Gene3D" id="2.10.25.10">
    <property type="entry name" value="Laminin"/>
    <property type="match status" value="16"/>
</dbReference>
<evidence type="ECO:0000313" key="13">
    <source>
        <dbReference type="Proteomes" id="UP000093561"/>
    </source>
</evidence>
<feature type="domain" description="EGF-like" evidence="11">
    <location>
        <begin position="1106"/>
        <end position="1145"/>
    </location>
</feature>
<evidence type="ECO:0000256" key="8">
    <source>
        <dbReference type="SAM" id="Phobius"/>
    </source>
</evidence>
<evidence type="ECO:0000256" key="3">
    <source>
        <dbReference type="ARBA" id="ARBA00022737"/>
    </source>
</evidence>
<feature type="disulfide bond" evidence="6">
    <location>
        <begin position="1572"/>
        <end position="1589"/>
    </location>
</feature>
<keyword evidence="1 6" id="KW-0245">EGF-like domain</keyword>
<dbReference type="FunFam" id="2.10.25.10:FF:000291">
    <property type="entry name" value="Transmembrane matrix receptor MUP-4"/>
    <property type="match status" value="1"/>
</dbReference>
<dbReference type="SMART" id="SM00181">
    <property type="entry name" value="EGF"/>
    <property type="match status" value="24"/>
</dbReference>
<protein>
    <submittedName>
        <fullName evidence="14">Uncharacterized protein</fullName>
    </submittedName>
</protein>
<keyword evidence="8" id="KW-0812">Transmembrane</keyword>
<dbReference type="InterPro" id="IPR036465">
    <property type="entry name" value="vWFA_dom_sf"/>
</dbReference>
<reference evidence="13" key="1">
    <citation type="submission" date="2015-03" db="EMBL/GenBank/DDBJ databases">
        <title>Wuchereria bancrofti Genome Sequencing Papua New Guinea Strain.</title>
        <authorList>
            <person name="Small S.T."/>
            <person name="Serre D."/>
            <person name="Zimmerman P.A."/>
        </authorList>
    </citation>
    <scope>NUCLEOTIDE SEQUENCE [LARGE SCALE GENOMIC DNA]</scope>
    <source>
        <strain evidence="13">pt0022</strain>
    </source>
</reference>
<dbReference type="PROSITE" id="PS50026">
    <property type="entry name" value="EGF_3"/>
    <property type="match status" value="16"/>
</dbReference>
<feature type="transmembrane region" description="Helical" evidence="8">
    <location>
        <begin position="1608"/>
        <end position="1631"/>
    </location>
</feature>
<feature type="signal peptide" evidence="9">
    <location>
        <begin position="1"/>
        <end position="22"/>
    </location>
</feature>
<feature type="domain" description="EGF-like" evidence="11">
    <location>
        <begin position="1013"/>
        <end position="1052"/>
    </location>
</feature>
<dbReference type="InterPro" id="IPR049883">
    <property type="entry name" value="NOTCH1_EGF-like"/>
</dbReference>
<dbReference type="InterPro" id="IPR002035">
    <property type="entry name" value="VWF_A"/>
</dbReference>
<evidence type="ECO:0000256" key="2">
    <source>
        <dbReference type="ARBA" id="ARBA00022729"/>
    </source>
</evidence>
<dbReference type="Pfam" id="PF25478">
    <property type="entry name" value="EGF_Mua-3"/>
    <property type="match status" value="1"/>
</dbReference>
<dbReference type="InterPro" id="IPR000742">
    <property type="entry name" value="EGF"/>
</dbReference>
<dbReference type="Pfam" id="PF00092">
    <property type="entry name" value="VWA"/>
    <property type="match status" value="1"/>
</dbReference>
<feature type="domain" description="EGF-like" evidence="11">
    <location>
        <begin position="1464"/>
        <end position="1501"/>
    </location>
</feature>
<dbReference type="Pfam" id="PF00008">
    <property type="entry name" value="EGF"/>
    <property type="match status" value="2"/>
</dbReference>
<dbReference type="PROSITE" id="PS01186">
    <property type="entry name" value="EGF_2"/>
    <property type="match status" value="2"/>
</dbReference>
<feature type="domain" description="EGF-like" evidence="11">
    <location>
        <begin position="289"/>
        <end position="326"/>
    </location>
</feature>
<dbReference type="InterPro" id="IPR000152">
    <property type="entry name" value="EGF-type_Asp/Asn_hydroxyl_site"/>
</dbReference>
<dbReference type="FunFam" id="3.40.50.410:FF:000047">
    <property type="entry name" value="von Willebrand factor A domain containing 2"/>
    <property type="match status" value="1"/>
</dbReference>
<evidence type="ECO:0000259" key="12">
    <source>
        <dbReference type="PROSITE" id="PS50234"/>
    </source>
</evidence>
<dbReference type="InterPro" id="IPR000082">
    <property type="entry name" value="SEA_dom"/>
</dbReference>
<keyword evidence="8" id="KW-0472">Membrane</keyword>
<dbReference type="Pfam" id="PF23427">
    <property type="entry name" value="EGF_4"/>
    <property type="match status" value="1"/>
</dbReference>
<evidence type="ECO:0000256" key="4">
    <source>
        <dbReference type="ARBA" id="ARBA00023157"/>
    </source>
</evidence>